<comment type="caution">
    <text evidence="1">The sequence shown here is derived from an EMBL/GenBank/DDBJ whole genome shotgun (WGS) entry which is preliminary data.</text>
</comment>
<protein>
    <submittedName>
        <fullName evidence="1">Uncharacterized protein</fullName>
    </submittedName>
</protein>
<sequence length="99" mass="11322">MIHSLRKIKKQVLYIYAPWHIRHTLRTIFKLPSTRTVCPHSSYFFENCGGLKKTHAYKRCELCIYEKHNILARFPHPGGGPGQGGAFSLLGAVNKWVIS</sequence>
<evidence type="ECO:0000313" key="1">
    <source>
        <dbReference type="EMBL" id="PHU33993.1"/>
    </source>
</evidence>
<proteinExistence type="predicted"/>
<name>A0A2G3DSY0_9FIRM</name>
<reference evidence="1 2" key="1">
    <citation type="submission" date="2017-10" db="EMBL/GenBank/DDBJ databases">
        <title>Resolving the taxonomy of Roseburia spp., Eubacterium rectale and Agathobacter spp. through phylogenomic analysis.</title>
        <authorList>
            <person name="Sheridan P.O."/>
            <person name="Walker A.W."/>
            <person name="Duncan S.H."/>
            <person name="Scott K.P."/>
            <person name="Toole P.W.O."/>
            <person name="Luis P."/>
            <person name="Flint H.J."/>
        </authorList>
    </citation>
    <scope>NUCLEOTIDE SEQUENCE [LARGE SCALE GENOMIC DNA]</scope>
    <source>
        <strain evidence="1 2">JK626</strain>
    </source>
</reference>
<organism evidence="1 2">
    <name type="scientific">Pseudobutyrivibrio ruminis</name>
    <dbReference type="NCBI Taxonomy" id="46206"/>
    <lineage>
        <taxon>Bacteria</taxon>
        <taxon>Bacillati</taxon>
        <taxon>Bacillota</taxon>
        <taxon>Clostridia</taxon>
        <taxon>Lachnospirales</taxon>
        <taxon>Lachnospiraceae</taxon>
        <taxon>Pseudobutyrivibrio</taxon>
    </lineage>
</organism>
<dbReference type="Proteomes" id="UP000225889">
    <property type="component" value="Unassembled WGS sequence"/>
</dbReference>
<dbReference type="EMBL" id="PDYF01000045">
    <property type="protein sequence ID" value="PHU33993.1"/>
    <property type="molecule type" value="Genomic_DNA"/>
</dbReference>
<gene>
    <name evidence="1" type="ORF">CSX01_12700</name>
</gene>
<reference evidence="1 2" key="2">
    <citation type="submission" date="2017-10" db="EMBL/GenBank/DDBJ databases">
        <authorList>
            <person name="Banno H."/>
            <person name="Chua N.-H."/>
        </authorList>
    </citation>
    <scope>NUCLEOTIDE SEQUENCE [LARGE SCALE GENOMIC DNA]</scope>
    <source>
        <strain evidence="1 2">JK626</strain>
    </source>
</reference>
<evidence type="ECO:0000313" key="2">
    <source>
        <dbReference type="Proteomes" id="UP000225889"/>
    </source>
</evidence>
<accession>A0A2G3DSY0</accession>
<dbReference type="AlphaFoldDB" id="A0A2G3DSY0"/>